<dbReference type="EMBL" id="JAACNO010000644">
    <property type="protein sequence ID" value="KAF4146185.1"/>
    <property type="molecule type" value="Genomic_DNA"/>
</dbReference>
<protein>
    <recommendedName>
        <fullName evidence="4">BZIP domain-containing protein</fullName>
    </recommendedName>
</protein>
<reference evidence="1" key="1">
    <citation type="submission" date="2020-04" db="EMBL/GenBank/DDBJ databases">
        <title>Hybrid Assembly of Korean Phytophthora infestans isolates.</title>
        <authorList>
            <person name="Prokchorchik M."/>
            <person name="Lee Y."/>
            <person name="Seo J."/>
            <person name="Cho J.-H."/>
            <person name="Park Y.-E."/>
            <person name="Jang D.-C."/>
            <person name="Im J.-S."/>
            <person name="Choi J.-G."/>
            <person name="Park H.-J."/>
            <person name="Lee G.-B."/>
            <person name="Lee Y.-G."/>
            <person name="Hong S.-Y."/>
            <person name="Cho K."/>
            <person name="Sohn K.H."/>
        </authorList>
    </citation>
    <scope>NUCLEOTIDE SEQUENCE</scope>
    <source>
        <strain evidence="1">KR_1_A1</strain>
        <strain evidence="2">KR_2_A2</strain>
    </source>
</reference>
<evidence type="ECO:0008006" key="4">
    <source>
        <dbReference type="Google" id="ProtNLM"/>
    </source>
</evidence>
<evidence type="ECO:0000313" key="3">
    <source>
        <dbReference type="Proteomes" id="UP000602510"/>
    </source>
</evidence>
<dbReference type="EMBL" id="WSZM01000463">
    <property type="protein sequence ID" value="KAF4032803.1"/>
    <property type="molecule type" value="Genomic_DNA"/>
</dbReference>
<evidence type="ECO:0000313" key="1">
    <source>
        <dbReference type="EMBL" id="KAF4032803.1"/>
    </source>
</evidence>
<dbReference type="AlphaFoldDB" id="A0A833SME2"/>
<dbReference type="Proteomes" id="UP000704712">
    <property type="component" value="Unassembled WGS sequence"/>
</dbReference>
<name>A0A833SME2_PHYIN</name>
<dbReference type="Proteomes" id="UP000602510">
    <property type="component" value="Unassembled WGS sequence"/>
</dbReference>
<sequence length="205" mass="23479">MFMQSENAASVNFAWEDLDAAVLLADAESLLMYIGDKSSGELASSDNIKHLTSSSDNAEVGKRKIRRAADARKRQVYRRVRKSERQELRRQFSILSEELSRLRQTKEDEKTAFDAAQTSGFWFWQANAIQQRQERLLAEDEQRALTVTAQVQATYIRKLSEIVRKRGDLTTDGIPIDSDLNECFQPKEDDVFEGHIQELDVECAM</sequence>
<proteinExistence type="predicted"/>
<gene>
    <name evidence="1" type="ORF">GN244_ATG15313</name>
    <name evidence="2" type="ORF">GN958_ATG04660</name>
</gene>
<organism evidence="1 3">
    <name type="scientific">Phytophthora infestans</name>
    <name type="common">Potato late blight agent</name>
    <name type="synonym">Botrytis infestans</name>
    <dbReference type="NCBI Taxonomy" id="4787"/>
    <lineage>
        <taxon>Eukaryota</taxon>
        <taxon>Sar</taxon>
        <taxon>Stramenopiles</taxon>
        <taxon>Oomycota</taxon>
        <taxon>Peronosporomycetes</taxon>
        <taxon>Peronosporales</taxon>
        <taxon>Peronosporaceae</taxon>
        <taxon>Phytophthora</taxon>
    </lineage>
</organism>
<evidence type="ECO:0000313" key="2">
    <source>
        <dbReference type="EMBL" id="KAF4146185.1"/>
    </source>
</evidence>
<keyword evidence="3" id="KW-1185">Reference proteome</keyword>
<comment type="caution">
    <text evidence="1">The sequence shown here is derived from an EMBL/GenBank/DDBJ whole genome shotgun (WGS) entry which is preliminary data.</text>
</comment>
<accession>A0A833SME2</accession>